<evidence type="ECO:0000313" key="3">
    <source>
        <dbReference type="Proteomes" id="UP000061432"/>
    </source>
</evidence>
<feature type="compositionally biased region" description="Low complexity" evidence="1">
    <location>
        <begin position="139"/>
        <end position="154"/>
    </location>
</feature>
<feature type="region of interest" description="Disordered" evidence="1">
    <location>
        <begin position="549"/>
        <end position="594"/>
    </location>
</feature>
<feature type="compositionally biased region" description="Basic and acidic residues" evidence="1">
    <location>
        <begin position="564"/>
        <end position="577"/>
    </location>
</feature>
<dbReference type="Gene3D" id="2.30.30.220">
    <property type="entry name" value="SspB-like"/>
    <property type="match status" value="1"/>
</dbReference>
<feature type="compositionally biased region" description="Low complexity" evidence="1">
    <location>
        <begin position="184"/>
        <end position="212"/>
    </location>
</feature>
<dbReference type="InterPro" id="IPR036760">
    <property type="entry name" value="SspB-like_sf"/>
</dbReference>
<feature type="compositionally biased region" description="Low complexity" evidence="1">
    <location>
        <begin position="61"/>
        <end position="76"/>
    </location>
</feature>
<dbReference type="InterPro" id="IPR007481">
    <property type="entry name" value="SspB"/>
</dbReference>
<feature type="compositionally biased region" description="Low complexity" evidence="1">
    <location>
        <begin position="38"/>
        <end position="49"/>
    </location>
</feature>
<geneLocation type="plasmid" evidence="3">
    <name>pMaq22A_1p DNA</name>
</geneLocation>
<reference evidence="2 3" key="1">
    <citation type="journal article" date="2015" name="Genome Announc.">
        <title>Complete Genome Sequence of Methylobacterium aquaticum Strain 22A, Isolated from Racomitrium japonicum Moss.</title>
        <authorList>
            <person name="Tani A."/>
            <person name="Ogura Y."/>
            <person name="Hayashi T."/>
            <person name="Kimbara K."/>
        </authorList>
    </citation>
    <scope>NUCLEOTIDE SEQUENCE [LARGE SCALE GENOMIC DNA]</scope>
    <source>
        <strain evidence="2 3">MA-22A</strain>
        <plasmid evidence="3">Plasmid pMaq22A_1p DNA</plasmid>
    </source>
</reference>
<dbReference type="Pfam" id="PF04386">
    <property type="entry name" value="SspB"/>
    <property type="match status" value="1"/>
</dbReference>
<feature type="region of interest" description="Disordered" evidence="1">
    <location>
        <begin position="498"/>
        <end position="531"/>
    </location>
</feature>
<evidence type="ECO:0000256" key="1">
    <source>
        <dbReference type="SAM" id="MobiDB-lite"/>
    </source>
</evidence>
<accession>A0A0C6FVM5</accession>
<feature type="compositionally biased region" description="Basic residues" evidence="1">
    <location>
        <begin position="50"/>
        <end position="60"/>
    </location>
</feature>
<gene>
    <name evidence="2" type="ORF">Maq22A_1p37305</name>
</gene>
<organism evidence="2 3">
    <name type="scientific">Methylobacterium aquaticum</name>
    <dbReference type="NCBI Taxonomy" id="270351"/>
    <lineage>
        <taxon>Bacteria</taxon>
        <taxon>Pseudomonadati</taxon>
        <taxon>Pseudomonadota</taxon>
        <taxon>Alphaproteobacteria</taxon>
        <taxon>Hyphomicrobiales</taxon>
        <taxon>Methylobacteriaceae</taxon>
        <taxon>Methylobacterium</taxon>
    </lineage>
</organism>
<reference evidence="3" key="2">
    <citation type="submission" date="2015-01" db="EMBL/GenBank/DDBJ databases">
        <title>Complete genome sequence of Methylobacterium aquaticum strain 22A.</title>
        <authorList>
            <person name="Tani A."/>
            <person name="Ogura Y."/>
            <person name="Hayashi T."/>
        </authorList>
    </citation>
    <scope>NUCLEOTIDE SEQUENCE [LARGE SCALE GENOMIC DNA]</scope>
    <source>
        <strain evidence="3">MA-22A</strain>
        <plasmid evidence="3">Plasmid pMaq22A_1p DNA</plasmid>
    </source>
</reference>
<dbReference type="PATRIC" id="fig|270351.10.peg.6735"/>
<feature type="compositionally biased region" description="Low complexity" evidence="1">
    <location>
        <begin position="116"/>
        <end position="130"/>
    </location>
</feature>
<dbReference type="Proteomes" id="UP000061432">
    <property type="component" value="Plasmid pMaq22A_1p"/>
</dbReference>
<dbReference type="AlphaFoldDB" id="A0A0C6FVM5"/>
<dbReference type="SUPFAM" id="SSF101738">
    <property type="entry name" value="SspB-like"/>
    <property type="match status" value="1"/>
</dbReference>
<dbReference type="KEGG" id="maqu:Maq22A_1p37305"/>
<feature type="region of interest" description="Disordered" evidence="1">
    <location>
        <begin position="1"/>
        <end position="217"/>
    </location>
</feature>
<keyword evidence="2" id="KW-0614">Plasmid</keyword>
<feature type="compositionally biased region" description="Polar residues" evidence="1">
    <location>
        <begin position="105"/>
        <end position="115"/>
    </location>
</feature>
<evidence type="ECO:0000313" key="2">
    <source>
        <dbReference type="EMBL" id="BAQ49644.1"/>
    </source>
</evidence>
<sequence length="594" mass="63260">MQGHRLPVHSRIAPSATPSGRTETGWSRPRSAWQSPKTRAPTATVAAGGRRTRRREKRSPRNSISSASGASTTSHSVQARKTSPVRNGDRRQARTGIVPDRSRSPAVQATWSGGQRISRSTARRGSAGRAKPILSGENRAAARTRSARAAGGSTVRASAARSGPVRSANGSRPGGGDGRRRARASAPRTRPNAASWSSSARRIAAATAQARRGPPPGFGGAFPGAGATLCETDAEWCGAGFKSGTEPPIFTLPVARPAMAINVLRNKPIGPGGGTRRLHPSPERPVRFGLRRGRNRIDEGVKVELSLGMVPPLSGQCNSCQRQLCSGGGGRVSGPQYQTKSYRVAPNRRGSEAPGNRSLHFEFSSRERCGARQRLMADDLIRYDLLVQDALRNVVRKVLGDAARDGLAGEHHFYVSFRTDYPGVRVSQRLREKYPQDMTIVLQHQFWDLGVTEHTFEVGLSFSGVPERLLVPFEAVTGFFDPSVQFGLKFELNDGTATAEDAAPTPAPSPLRAIRGAGSEPSESLPKVPAIGSNVPKILPAAKIDLKADAKAKDGAGNDETDGGEAKPDEAAERTDAPQEGASVVSLDAFRKKS</sequence>
<protein>
    <submittedName>
        <fullName evidence="2">Stringent starvation protein B</fullName>
    </submittedName>
</protein>
<proteinExistence type="predicted"/>
<dbReference type="EMBL" id="AP014705">
    <property type="protein sequence ID" value="BAQ49644.1"/>
    <property type="molecule type" value="Genomic_DNA"/>
</dbReference>
<feature type="compositionally biased region" description="Polar residues" evidence="1">
    <location>
        <begin position="16"/>
        <end position="25"/>
    </location>
</feature>
<name>A0A0C6FVM5_9HYPH</name>